<dbReference type="InterPro" id="IPR000160">
    <property type="entry name" value="GGDEF_dom"/>
</dbReference>
<proteinExistence type="predicted"/>
<dbReference type="Pfam" id="PF00563">
    <property type="entry name" value="EAL"/>
    <property type="match status" value="1"/>
</dbReference>
<comment type="caution">
    <text evidence="6">The sequence shown here is derived from an EMBL/GenBank/DDBJ whole genome shotgun (WGS) entry which is preliminary data.</text>
</comment>
<dbReference type="EMBL" id="PNRG01000005">
    <property type="protein sequence ID" value="PMR82093.1"/>
    <property type="molecule type" value="Genomic_DNA"/>
</dbReference>
<feature type="domain" description="PAS" evidence="2">
    <location>
        <begin position="23"/>
        <end position="69"/>
    </location>
</feature>
<evidence type="ECO:0008006" key="8">
    <source>
        <dbReference type="Google" id="ProtNLM"/>
    </source>
</evidence>
<dbReference type="InterPro" id="IPR035919">
    <property type="entry name" value="EAL_sf"/>
</dbReference>
<keyword evidence="7" id="KW-1185">Reference proteome</keyword>
<dbReference type="Pfam" id="PF00990">
    <property type="entry name" value="GGDEF"/>
    <property type="match status" value="1"/>
</dbReference>
<accession>A0A2N7UNS0</accession>
<dbReference type="PROSITE" id="PS50883">
    <property type="entry name" value="EAL"/>
    <property type="match status" value="1"/>
</dbReference>
<evidence type="ECO:0000259" key="3">
    <source>
        <dbReference type="PROSITE" id="PS50113"/>
    </source>
</evidence>
<dbReference type="Pfam" id="PF13426">
    <property type="entry name" value="PAS_9"/>
    <property type="match status" value="1"/>
</dbReference>
<dbReference type="InterPro" id="IPR052155">
    <property type="entry name" value="Biofilm_reg_signaling"/>
</dbReference>
<dbReference type="SMART" id="SM00086">
    <property type="entry name" value="PAC"/>
    <property type="match status" value="1"/>
</dbReference>
<dbReference type="InterPro" id="IPR000700">
    <property type="entry name" value="PAS-assoc_C"/>
</dbReference>
<dbReference type="CDD" id="cd00130">
    <property type="entry name" value="PAS"/>
    <property type="match status" value="1"/>
</dbReference>
<evidence type="ECO:0000259" key="4">
    <source>
        <dbReference type="PROSITE" id="PS50883"/>
    </source>
</evidence>
<dbReference type="InterPro" id="IPR000014">
    <property type="entry name" value="PAS"/>
</dbReference>
<dbReference type="Gene3D" id="3.20.20.450">
    <property type="entry name" value="EAL domain"/>
    <property type="match status" value="1"/>
</dbReference>
<dbReference type="InterPro" id="IPR043128">
    <property type="entry name" value="Rev_trsase/Diguanyl_cyclase"/>
</dbReference>
<dbReference type="InterPro" id="IPR035965">
    <property type="entry name" value="PAS-like_dom_sf"/>
</dbReference>
<reference evidence="6 7" key="1">
    <citation type="submission" date="2018-01" db="EMBL/GenBank/DDBJ databases">
        <title>Halomonas endophytica sp. nov., isolated from storage liquid in the stems of Populus euphratica.</title>
        <authorList>
            <person name="Chen C."/>
        </authorList>
    </citation>
    <scope>NUCLEOTIDE SEQUENCE [LARGE SCALE GENOMIC DNA]</scope>
    <source>
        <strain evidence="6 7">BZ-SZ-XJ27</strain>
    </source>
</reference>
<dbReference type="PANTHER" id="PTHR44757:SF2">
    <property type="entry name" value="BIOFILM ARCHITECTURE MAINTENANCE PROTEIN MBAA"/>
    <property type="match status" value="1"/>
</dbReference>
<dbReference type="OrthoDB" id="9804951at2"/>
<dbReference type="CDD" id="cd01949">
    <property type="entry name" value="GGDEF"/>
    <property type="match status" value="1"/>
</dbReference>
<dbReference type="GO" id="GO:0003824">
    <property type="term" value="F:catalytic activity"/>
    <property type="evidence" value="ECO:0007669"/>
    <property type="project" value="UniProtKB-ARBA"/>
</dbReference>
<evidence type="ECO:0000256" key="1">
    <source>
        <dbReference type="ARBA" id="ARBA00001946"/>
    </source>
</evidence>
<evidence type="ECO:0000259" key="2">
    <source>
        <dbReference type="PROSITE" id="PS50112"/>
    </source>
</evidence>
<dbReference type="PROSITE" id="PS50112">
    <property type="entry name" value="PAS"/>
    <property type="match status" value="1"/>
</dbReference>
<feature type="domain" description="GGDEF" evidence="5">
    <location>
        <begin position="180"/>
        <end position="313"/>
    </location>
</feature>
<evidence type="ECO:0000313" key="7">
    <source>
        <dbReference type="Proteomes" id="UP000235547"/>
    </source>
</evidence>
<dbReference type="SMART" id="SM00052">
    <property type="entry name" value="EAL"/>
    <property type="match status" value="1"/>
</dbReference>
<dbReference type="InterPro" id="IPR029787">
    <property type="entry name" value="Nucleotide_cyclase"/>
</dbReference>
<dbReference type="AlphaFoldDB" id="A0A2N7UNS0"/>
<dbReference type="InterPro" id="IPR001610">
    <property type="entry name" value="PAC"/>
</dbReference>
<protein>
    <recommendedName>
        <fullName evidence="8">GGDEF domain-containing protein</fullName>
    </recommendedName>
</protein>
<name>A0A2N7UNS0_9GAMM</name>
<dbReference type="PANTHER" id="PTHR44757">
    <property type="entry name" value="DIGUANYLATE CYCLASE DGCP"/>
    <property type="match status" value="1"/>
</dbReference>
<dbReference type="SUPFAM" id="SSF141868">
    <property type="entry name" value="EAL domain-like"/>
    <property type="match status" value="1"/>
</dbReference>
<gene>
    <name evidence="6" type="ORF">C1H70_02505</name>
</gene>
<dbReference type="NCBIfam" id="TIGR00254">
    <property type="entry name" value="GGDEF"/>
    <property type="match status" value="1"/>
</dbReference>
<dbReference type="SMART" id="SM00091">
    <property type="entry name" value="PAS"/>
    <property type="match status" value="1"/>
</dbReference>
<dbReference type="SUPFAM" id="SSF55073">
    <property type="entry name" value="Nucleotide cyclase"/>
    <property type="match status" value="1"/>
</dbReference>
<feature type="domain" description="EAL" evidence="4">
    <location>
        <begin position="322"/>
        <end position="579"/>
    </location>
</feature>
<sequence length="585" mass="65099">MRHNMPASPHSTPTHAFLDSREGLQLAERVIEASMEGIIVTDADTRIEFVNASFTELTGYTREEALGQTPALLSSGRHDAAFYRAMWQEIRATGFWRGEIWNRRKSGQLYLEQLTITAILGDDGKPSHYAALFSDITRVRENEQRVRRLDDYDALTGLPSRRLLEDRLALAIRHVQREKSHLAVIVIDLDHFKQVNDSLGHAQGDELLKRVAERLEHRLREDDTLARLGGDKFLVLLPMCAAIEEATRVARRLIEAIGEPFLVAGQAFRIGCSLGISVHPEDGDSADELLRNADAAMYRAKHEGRNTYRLYRADMNQQDIRQLALETALRDSVESGEGLAVHYQPLVERDSGELHGAEALVRWHHPDFGDVSPGIFVPLAERAGLIITLGRQVMRQVAAQLQAWRAAGLNPPQVAVNLSASQFWQEGLVEEVRELFAEFDLPRGQVGFELTESVLLDGEQRAVTVIQGLRDLGCRIAIDDFGTGYSSLSYLQDLPLTTLKIDRRFVQRLVGENNRGSAAIVAAVTGLARELGLRVVAEGVETEAQLDAISRYPVALIQGYLTGRPLATDAFAERWLTRPAGTALN</sequence>
<dbReference type="SMART" id="SM00267">
    <property type="entry name" value="GGDEF"/>
    <property type="match status" value="1"/>
</dbReference>
<dbReference type="NCBIfam" id="TIGR00229">
    <property type="entry name" value="sensory_box"/>
    <property type="match status" value="1"/>
</dbReference>
<dbReference type="FunFam" id="3.30.70.270:FF:000001">
    <property type="entry name" value="Diguanylate cyclase domain protein"/>
    <property type="match status" value="1"/>
</dbReference>
<dbReference type="Proteomes" id="UP000235547">
    <property type="component" value="Unassembled WGS sequence"/>
</dbReference>
<organism evidence="6 7">
    <name type="scientific">Halomonas urumqiensis</name>
    <dbReference type="NCBI Taxonomy" id="1684789"/>
    <lineage>
        <taxon>Bacteria</taxon>
        <taxon>Pseudomonadati</taxon>
        <taxon>Pseudomonadota</taxon>
        <taxon>Gammaproteobacteria</taxon>
        <taxon>Oceanospirillales</taxon>
        <taxon>Halomonadaceae</taxon>
        <taxon>Halomonas</taxon>
    </lineage>
</organism>
<comment type="cofactor">
    <cofactor evidence="1">
        <name>Mg(2+)</name>
        <dbReference type="ChEBI" id="CHEBI:18420"/>
    </cofactor>
</comment>
<evidence type="ECO:0000313" key="6">
    <source>
        <dbReference type="EMBL" id="PMR82093.1"/>
    </source>
</evidence>
<dbReference type="PROSITE" id="PS50887">
    <property type="entry name" value="GGDEF"/>
    <property type="match status" value="1"/>
</dbReference>
<dbReference type="Gene3D" id="3.30.70.270">
    <property type="match status" value="1"/>
</dbReference>
<dbReference type="InterPro" id="IPR001633">
    <property type="entry name" value="EAL_dom"/>
</dbReference>
<dbReference type="Gene3D" id="3.30.450.20">
    <property type="entry name" value="PAS domain"/>
    <property type="match status" value="1"/>
</dbReference>
<dbReference type="SUPFAM" id="SSF55785">
    <property type="entry name" value="PYP-like sensor domain (PAS domain)"/>
    <property type="match status" value="1"/>
</dbReference>
<dbReference type="CDD" id="cd01948">
    <property type="entry name" value="EAL"/>
    <property type="match status" value="1"/>
</dbReference>
<feature type="domain" description="PAC" evidence="3">
    <location>
        <begin position="96"/>
        <end position="148"/>
    </location>
</feature>
<evidence type="ECO:0000259" key="5">
    <source>
        <dbReference type="PROSITE" id="PS50887"/>
    </source>
</evidence>
<dbReference type="PROSITE" id="PS50113">
    <property type="entry name" value="PAC"/>
    <property type="match status" value="1"/>
</dbReference>